<keyword evidence="1" id="KW-0732">Signal</keyword>
<evidence type="ECO:0000313" key="3">
    <source>
        <dbReference type="Proteomes" id="UP000234681"/>
    </source>
</evidence>
<accession>A6K060</accession>
<evidence type="ECO:0000256" key="1">
    <source>
        <dbReference type="SAM" id="SignalP"/>
    </source>
</evidence>
<protein>
    <submittedName>
        <fullName evidence="2">RCG42224</fullName>
    </submittedName>
</protein>
<proteinExistence type="predicted"/>
<evidence type="ECO:0000313" key="2">
    <source>
        <dbReference type="EMBL" id="EDL94107.1"/>
    </source>
</evidence>
<feature type="chain" id="PRO_5039927904" evidence="1">
    <location>
        <begin position="24"/>
        <end position="79"/>
    </location>
</feature>
<organism evidence="2 3">
    <name type="scientific">Rattus norvegicus</name>
    <name type="common">Rat</name>
    <dbReference type="NCBI Taxonomy" id="10116"/>
    <lineage>
        <taxon>Eukaryota</taxon>
        <taxon>Metazoa</taxon>
        <taxon>Chordata</taxon>
        <taxon>Craniata</taxon>
        <taxon>Vertebrata</taxon>
        <taxon>Euteleostomi</taxon>
        <taxon>Mammalia</taxon>
        <taxon>Eutheria</taxon>
        <taxon>Euarchontoglires</taxon>
        <taxon>Glires</taxon>
        <taxon>Rodentia</taxon>
        <taxon>Myomorpha</taxon>
        <taxon>Muroidea</taxon>
        <taxon>Muridae</taxon>
        <taxon>Murinae</taxon>
        <taxon>Rattus</taxon>
    </lineage>
</organism>
<reference evidence="2 3" key="1">
    <citation type="submission" date="2005-07" db="EMBL/GenBank/DDBJ databases">
        <authorList>
            <person name="Mural R.J."/>
            <person name="Li P.W."/>
            <person name="Adams M.D."/>
            <person name="Amanatides P.G."/>
            <person name="Baden-Tillson H."/>
            <person name="Barnstead M."/>
            <person name="Chin S.H."/>
            <person name="Dew I."/>
            <person name="Evans C.A."/>
            <person name="Ferriera S."/>
            <person name="Flanigan M."/>
            <person name="Fosler C."/>
            <person name="Glodek A."/>
            <person name="Gu Z."/>
            <person name="Holt R.A."/>
            <person name="Jennings D."/>
            <person name="Kraft C.L."/>
            <person name="Lu F."/>
            <person name="Nguyen T."/>
            <person name="Nusskern D.R."/>
            <person name="Pfannkoch C.M."/>
            <person name="Sitter C."/>
            <person name="Sutton G.G."/>
            <person name="Venter J.C."/>
            <person name="Wang Z."/>
            <person name="Woodage T."/>
            <person name="Zheng X.H."/>
            <person name="Zhong F."/>
        </authorList>
    </citation>
    <scope>NUCLEOTIDE SEQUENCE [LARGE SCALE GENOMIC DNA]</scope>
    <source>
        <strain>BN</strain>
        <strain evidence="3">Sprague-Dawley</strain>
    </source>
</reference>
<feature type="non-terminal residue" evidence="2">
    <location>
        <position position="79"/>
    </location>
</feature>
<feature type="signal peptide" evidence="1">
    <location>
        <begin position="1"/>
        <end position="23"/>
    </location>
</feature>
<dbReference type="AlphaFoldDB" id="A6K060"/>
<name>A6K060_RAT</name>
<gene>
    <name evidence="2" type="ORF">rCG_42224</name>
</gene>
<dbReference type="Proteomes" id="UP000234681">
    <property type="component" value="Chromosome 15"/>
</dbReference>
<dbReference type="EMBL" id="CH474010">
    <property type="protein sequence ID" value="EDL94107.1"/>
    <property type="molecule type" value="Genomic_DNA"/>
</dbReference>
<sequence>MKCFCVLMHVFVKTCLLLKITDSCFHPQSVCSFCILEGWIEHKLSGFPFTKAVSPVWAVPALWEAQQLQVCDLTKCSEW</sequence>